<dbReference type="Proteomes" id="UP000003481">
    <property type="component" value="Unassembled WGS sequence"/>
</dbReference>
<protein>
    <submittedName>
        <fullName evidence="1">Uncharacterized protein</fullName>
    </submittedName>
</protein>
<dbReference type="EMBL" id="ABKB02000014">
    <property type="protein sequence ID" value="EEF84098.1"/>
    <property type="molecule type" value="Genomic_DNA"/>
</dbReference>
<name>B9X952_9SPIR</name>
<evidence type="ECO:0000313" key="2">
    <source>
        <dbReference type="Proteomes" id="UP000003481"/>
    </source>
</evidence>
<gene>
    <name evidence="1" type="ORF">BSPA14S_PA0059</name>
</gene>
<organism evidence="1 2">
    <name type="scientific">Borreliella spielmanii A14S</name>
    <dbReference type="NCBI Taxonomy" id="498742"/>
    <lineage>
        <taxon>Bacteria</taxon>
        <taxon>Pseudomonadati</taxon>
        <taxon>Spirochaetota</taxon>
        <taxon>Spirochaetia</taxon>
        <taxon>Spirochaetales</taxon>
        <taxon>Borreliaceae</taxon>
        <taxon>Borreliella</taxon>
    </lineage>
</organism>
<evidence type="ECO:0000313" key="1">
    <source>
        <dbReference type="EMBL" id="EEF84098.1"/>
    </source>
</evidence>
<proteinExistence type="predicted"/>
<reference evidence="1 2" key="1">
    <citation type="submission" date="2009-02" db="EMBL/GenBank/DDBJ databases">
        <authorList>
            <person name="Fraser-Liggett C.M."/>
            <person name="Mongodin E.F."/>
            <person name="Casjens B."/>
            <person name="Dunn J."/>
            <person name="Luft B."/>
            <person name="Qiu W."/>
            <person name="Schutzer S."/>
            <person name="Sebastian Y."/>
        </authorList>
    </citation>
    <scope>NUCLEOTIDE SEQUENCE [LARGE SCALE GENOMIC DNA]</scope>
    <source>
        <strain evidence="1 2">A14S</strain>
        <plasmid evidence="1">unnamed</plasmid>
    </source>
</reference>
<feature type="non-terminal residue" evidence="1">
    <location>
        <position position="33"/>
    </location>
</feature>
<dbReference type="HOGENOM" id="CLU_3385977_0_0_12"/>
<comment type="caution">
    <text evidence="1">The sequence shown here is derived from an EMBL/GenBank/DDBJ whole genome shotgun (WGS) entry which is preliminary data.</text>
</comment>
<sequence>MLNSFFNFLVPHSKGDTICICYITHISGQKHFT</sequence>
<dbReference type="AlphaFoldDB" id="B9X952"/>
<accession>B9X952</accession>
<keyword evidence="1" id="KW-0614">Plasmid</keyword>
<geneLocation type="plasmid" evidence="1">
    <name>unnamed</name>
</geneLocation>